<dbReference type="InterPro" id="IPR036237">
    <property type="entry name" value="Xyl_isomerase-like_sf"/>
</dbReference>
<proteinExistence type="predicted"/>
<sequence>MLDYNPFTDLLEAPEATIEALWPEPLPLYRDPEAPELFPLGALGPLEAVARETLRVVQAPNALVGASFLAAASMATQGLANVVLDGRTYPLNLYLLTIAESGERKSAVDEVATAPIRERQKALHLAQQEEYTRWQGQMAVWEAERKRLLADKRKGRAEKDAALEELGPPPPEPWSGIMLTGEPTLEGLVKLLAVGWPAVGLFSSEGGSFLGGYAMARDHRLRTIAGLSELWDGRPIDRVRAGDGATLLFNRRLALHLMAQPEVARTLLSDPLAQGQGILARMLTAAPLSTAGGRYYVAEDIAETPAYQAYAARLANILEALKRRVLDDPESKKRGLELRPLPLHSEAKRLWTAFHDHVERNIPGDLAPIRALASKLPEHALRLAGVLALFSNPEAPQLNREAVERGIVLAQFYGAEALRLVGGYRIPRELLLAGEVLAWVVEHCKAKGRRVFHLAEVYQFGPAGVRSAAKAREVLRILEAHHYIAPRTGFEVEGAKRSEVWEVSPHALPQV</sequence>
<evidence type="ECO:0008006" key="3">
    <source>
        <dbReference type="Google" id="ProtNLM"/>
    </source>
</evidence>
<comment type="caution">
    <text evidence="1">The sequence shown here is derived from an EMBL/GenBank/DDBJ whole genome shotgun (WGS) entry which is preliminary data.</text>
</comment>
<name>A0A399F232_9DEIN</name>
<reference evidence="1 2" key="1">
    <citation type="submission" date="2018-08" db="EMBL/GenBank/DDBJ databases">
        <title>Meiothermus luteus KCTC 52599 genome sequencing project.</title>
        <authorList>
            <person name="Da Costa M.S."/>
            <person name="Albuquerque L."/>
            <person name="Raposo P."/>
            <person name="Froufe H.J.C."/>
            <person name="Barroso C.S."/>
            <person name="Egas C."/>
        </authorList>
    </citation>
    <scope>NUCLEOTIDE SEQUENCE [LARGE SCALE GENOMIC DNA]</scope>
    <source>
        <strain evidence="1 2">KCTC 52599</strain>
    </source>
</reference>
<evidence type="ECO:0000313" key="2">
    <source>
        <dbReference type="Proteomes" id="UP000265800"/>
    </source>
</evidence>
<dbReference type="AlphaFoldDB" id="A0A399F232"/>
<dbReference type="Pfam" id="PF13148">
    <property type="entry name" value="DUF3987"/>
    <property type="match status" value="1"/>
</dbReference>
<evidence type="ECO:0000313" key="1">
    <source>
        <dbReference type="EMBL" id="RIH88892.1"/>
    </source>
</evidence>
<keyword evidence="2" id="KW-1185">Reference proteome</keyword>
<protein>
    <recommendedName>
        <fullName evidence="3">DUF3987 domain-containing protein</fullName>
    </recommendedName>
</protein>
<dbReference type="EMBL" id="QWKZ01000009">
    <property type="protein sequence ID" value="RIH88892.1"/>
    <property type="molecule type" value="Genomic_DNA"/>
</dbReference>
<dbReference type="SUPFAM" id="SSF51658">
    <property type="entry name" value="Xylose isomerase-like"/>
    <property type="match status" value="1"/>
</dbReference>
<dbReference type="InterPro" id="IPR025048">
    <property type="entry name" value="DUF3987"/>
</dbReference>
<dbReference type="RefSeq" id="WP_119359181.1">
    <property type="nucleotide sequence ID" value="NZ_QWKZ01000009.1"/>
</dbReference>
<dbReference type="OrthoDB" id="279540at2"/>
<organism evidence="1 2">
    <name type="scientific">Meiothermus luteus</name>
    <dbReference type="NCBI Taxonomy" id="2026184"/>
    <lineage>
        <taxon>Bacteria</taxon>
        <taxon>Thermotogati</taxon>
        <taxon>Deinococcota</taxon>
        <taxon>Deinococci</taxon>
        <taxon>Thermales</taxon>
        <taxon>Thermaceae</taxon>
        <taxon>Meiothermus</taxon>
    </lineage>
</organism>
<gene>
    <name evidence="1" type="ORF">Mlute_00499</name>
</gene>
<accession>A0A399F232</accession>
<dbReference type="Proteomes" id="UP000265800">
    <property type="component" value="Unassembled WGS sequence"/>
</dbReference>